<dbReference type="EMBL" id="BTGU01000085">
    <property type="protein sequence ID" value="GMN59234.1"/>
    <property type="molecule type" value="Genomic_DNA"/>
</dbReference>
<sequence>MIFLQRRYSVTAGNWIRKPIHLCRYDLSNEFSLLAQAKSSLKFLRSPASHDGFTTIAVSRQLGRRIKTRCRLAAMENCNDIQKAGDFLSGNSDFKHYFDDPGPDLRRRRQSQLHRKRQSIQRPTEKPALGGRRSRVDSDEDGRPGSRAAADDISRGHIAILISRFITVAIPPSRRRGALPFPSEPHLDRSTYEVDFFAIFRRFPLYFTAFFVAIFRRCSSPFSVDLPRSWLNVTAILVLDLAVVFPCVCRARR</sequence>
<reference evidence="3" key="1">
    <citation type="submission" date="2023-07" db="EMBL/GenBank/DDBJ databases">
        <title>draft genome sequence of fig (Ficus carica).</title>
        <authorList>
            <person name="Takahashi T."/>
            <person name="Nishimura K."/>
        </authorList>
    </citation>
    <scope>NUCLEOTIDE SEQUENCE</scope>
</reference>
<name>A0AA88DQW9_FICCA</name>
<evidence type="ECO:0000313" key="4">
    <source>
        <dbReference type="Proteomes" id="UP001187192"/>
    </source>
</evidence>
<dbReference type="AlphaFoldDB" id="A0AA88DQW9"/>
<evidence type="ECO:0000256" key="2">
    <source>
        <dbReference type="SAM" id="Phobius"/>
    </source>
</evidence>
<organism evidence="3 4">
    <name type="scientific">Ficus carica</name>
    <name type="common">Common fig</name>
    <dbReference type="NCBI Taxonomy" id="3494"/>
    <lineage>
        <taxon>Eukaryota</taxon>
        <taxon>Viridiplantae</taxon>
        <taxon>Streptophyta</taxon>
        <taxon>Embryophyta</taxon>
        <taxon>Tracheophyta</taxon>
        <taxon>Spermatophyta</taxon>
        <taxon>Magnoliopsida</taxon>
        <taxon>eudicotyledons</taxon>
        <taxon>Gunneridae</taxon>
        <taxon>Pentapetalae</taxon>
        <taxon>rosids</taxon>
        <taxon>fabids</taxon>
        <taxon>Rosales</taxon>
        <taxon>Moraceae</taxon>
        <taxon>Ficeae</taxon>
        <taxon>Ficus</taxon>
    </lineage>
</organism>
<proteinExistence type="predicted"/>
<comment type="caution">
    <text evidence="3">The sequence shown here is derived from an EMBL/GenBank/DDBJ whole genome shotgun (WGS) entry which is preliminary data.</text>
</comment>
<feature type="transmembrane region" description="Helical" evidence="2">
    <location>
        <begin position="230"/>
        <end position="249"/>
    </location>
</feature>
<dbReference type="Proteomes" id="UP001187192">
    <property type="component" value="Unassembled WGS sequence"/>
</dbReference>
<gene>
    <name evidence="3" type="ORF">TIFTF001_028332</name>
</gene>
<feature type="compositionally biased region" description="Basic and acidic residues" evidence="1">
    <location>
        <begin position="134"/>
        <end position="149"/>
    </location>
</feature>
<accession>A0AA88DQW9</accession>
<feature type="compositionally biased region" description="Basic residues" evidence="1">
    <location>
        <begin position="106"/>
        <end position="119"/>
    </location>
</feature>
<keyword evidence="4" id="KW-1185">Reference proteome</keyword>
<keyword evidence="2" id="KW-0472">Membrane</keyword>
<keyword evidence="2" id="KW-1133">Transmembrane helix</keyword>
<feature type="region of interest" description="Disordered" evidence="1">
    <location>
        <begin position="98"/>
        <end position="149"/>
    </location>
</feature>
<evidence type="ECO:0000256" key="1">
    <source>
        <dbReference type="SAM" id="MobiDB-lite"/>
    </source>
</evidence>
<protein>
    <submittedName>
        <fullName evidence="3">Uncharacterized protein</fullName>
    </submittedName>
</protein>
<keyword evidence="2" id="KW-0812">Transmembrane</keyword>
<evidence type="ECO:0000313" key="3">
    <source>
        <dbReference type="EMBL" id="GMN59234.1"/>
    </source>
</evidence>